<protein>
    <submittedName>
        <fullName evidence="2">Uncharacterized protein</fullName>
    </submittedName>
</protein>
<evidence type="ECO:0000256" key="1">
    <source>
        <dbReference type="SAM" id="MobiDB-lite"/>
    </source>
</evidence>
<dbReference type="Proteomes" id="UP000298030">
    <property type="component" value="Unassembled WGS sequence"/>
</dbReference>
<gene>
    <name evidence="2" type="ORF">FA13DRAFT_1883087</name>
</gene>
<reference evidence="2 3" key="1">
    <citation type="journal article" date="2019" name="Nat. Ecol. Evol.">
        <title>Megaphylogeny resolves global patterns of mushroom evolution.</title>
        <authorList>
            <person name="Varga T."/>
            <person name="Krizsan K."/>
            <person name="Foldi C."/>
            <person name="Dima B."/>
            <person name="Sanchez-Garcia M."/>
            <person name="Sanchez-Ramirez S."/>
            <person name="Szollosi G.J."/>
            <person name="Szarkandi J.G."/>
            <person name="Papp V."/>
            <person name="Albert L."/>
            <person name="Andreopoulos W."/>
            <person name="Angelini C."/>
            <person name="Antonin V."/>
            <person name="Barry K.W."/>
            <person name="Bougher N.L."/>
            <person name="Buchanan P."/>
            <person name="Buyck B."/>
            <person name="Bense V."/>
            <person name="Catcheside P."/>
            <person name="Chovatia M."/>
            <person name="Cooper J."/>
            <person name="Damon W."/>
            <person name="Desjardin D."/>
            <person name="Finy P."/>
            <person name="Geml J."/>
            <person name="Haridas S."/>
            <person name="Hughes K."/>
            <person name="Justo A."/>
            <person name="Karasinski D."/>
            <person name="Kautmanova I."/>
            <person name="Kiss B."/>
            <person name="Kocsube S."/>
            <person name="Kotiranta H."/>
            <person name="LaButti K.M."/>
            <person name="Lechner B.E."/>
            <person name="Liimatainen K."/>
            <person name="Lipzen A."/>
            <person name="Lukacs Z."/>
            <person name="Mihaltcheva S."/>
            <person name="Morgado L.N."/>
            <person name="Niskanen T."/>
            <person name="Noordeloos M.E."/>
            <person name="Ohm R.A."/>
            <person name="Ortiz-Santana B."/>
            <person name="Ovrebo C."/>
            <person name="Racz N."/>
            <person name="Riley R."/>
            <person name="Savchenko A."/>
            <person name="Shiryaev A."/>
            <person name="Soop K."/>
            <person name="Spirin V."/>
            <person name="Szebenyi C."/>
            <person name="Tomsovsky M."/>
            <person name="Tulloss R.E."/>
            <person name="Uehling J."/>
            <person name="Grigoriev I.V."/>
            <person name="Vagvolgyi C."/>
            <person name="Papp T."/>
            <person name="Martin F.M."/>
            <person name="Miettinen O."/>
            <person name="Hibbett D.S."/>
            <person name="Nagy L.G."/>
        </authorList>
    </citation>
    <scope>NUCLEOTIDE SEQUENCE [LARGE SCALE GENOMIC DNA]</scope>
    <source>
        <strain evidence="2 3">FP101781</strain>
    </source>
</reference>
<feature type="region of interest" description="Disordered" evidence="1">
    <location>
        <begin position="123"/>
        <end position="144"/>
    </location>
</feature>
<evidence type="ECO:0000313" key="3">
    <source>
        <dbReference type="Proteomes" id="UP000298030"/>
    </source>
</evidence>
<keyword evidence="3" id="KW-1185">Reference proteome</keyword>
<sequence length="144" mass="15490">MAPDPKSGWESAGGHRRKEPVRRDITIPHFVLPFAKFLTIAGQQGQRAISLGSPSNVKGTGNRRGDETARKGPNQEAYGATEGGVGRRTSEFGGVSWYIATSGSVEYKRGTLGSFTAILSTLDERNHQLQPRPAAPSRKGRKGT</sequence>
<accession>A0A4Y7T013</accession>
<dbReference type="EMBL" id="QPFP01000040">
    <property type="protein sequence ID" value="TEB27445.1"/>
    <property type="molecule type" value="Genomic_DNA"/>
</dbReference>
<comment type="caution">
    <text evidence="2">The sequence shown here is derived from an EMBL/GenBank/DDBJ whole genome shotgun (WGS) entry which is preliminary data.</text>
</comment>
<proteinExistence type="predicted"/>
<dbReference type="AlphaFoldDB" id="A0A4Y7T013"/>
<feature type="region of interest" description="Disordered" evidence="1">
    <location>
        <begin position="45"/>
        <end position="86"/>
    </location>
</feature>
<organism evidence="2 3">
    <name type="scientific">Coprinellus micaceus</name>
    <name type="common">Glistening ink-cap mushroom</name>
    <name type="synonym">Coprinus micaceus</name>
    <dbReference type="NCBI Taxonomy" id="71717"/>
    <lineage>
        <taxon>Eukaryota</taxon>
        <taxon>Fungi</taxon>
        <taxon>Dikarya</taxon>
        <taxon>Basidiomycota</taxon>
        <taxon>Agaricomycotina</taxon>
        <taxon>Agaricomycetes</taxon>
        <taxon>Agaricomycetidae</taxon>
        <taxon>Agaricales</taxon>
        <taxon>Agaricineae</taxon>
        <taxon>Psathyrellaceae</taxon>
        <taxon>Coprinellus</taxon>
    </lineage>
</organism>
<feature type="compositionally biased region" description="Polar residues" evidence="1">
    <location>
        <begin position="45"/>
        <end position="59"/>
    </location>
</feature>
<name>A0A4Y7T013_COPMI</name>
<feature type="region of interest" description="Disordered" evidence="1">
    <location>
        <begin position="1"/>
        <end position="22"/>
    </location>
</feature>
<evidence type="ECO:0000313" key="2">
    <source>
        <dbReference type="EMBL" id="TEB27445.1"/>
    </source>
</evidence>